<keyword evidence="2" id="KW-0677">Repeat</keyword>
<keyword evidence="1" id="KW-0433">Leucine-rich repeat</keyword>
<feature type="region of interest" description="Disordered" evidence="3">
    <location>
        <begin position="598"/>
        <end position="630"/>
    </location>
</feature>
<dbReference type="Gene3D" id="3.80.10.10">
    <property type="entry name" value="Ribonuclease Inhibitor"/>
    <property type="match status" value="2"/>
</dbReference>
<feature type="region of interest" description="Disordered" evidence="3">
    <location>
        <begin position="681"/>
        <end position="731"/>
    </location>
</feature>
<feature type="compositionally biased region" description="Basic and acidic residues" evidence="3">
    <location>
        <begin position="690"/>
        <end position="705"/>
    </location>
</feature>
<dbReference type="InterPro" id="IPR001611">
    <property type="entry name" value="Leu-rich_rpt"/>
</dbReference>
<feature type="region of interest" description="Disordered" evidence="3">
    <location>
        <begin position="1175"/>
        <end position="1199"/>
    </location>
</feature>
<feature type="region of interest" description="Disordered" evidence="3">
    <location>
        <begin position="467"/>
        <end position="486"/>
    </location>
</feature>
<dbReference type="InterPro" id="IPR032675">
    <property type="entry name" value="LRR_dom_sf"/>
</dbReference>
<proteinExistence type="predicted"/>
<dbReference type="PANTHER" id="PTHR46652:SF3">
    <property type="entry name" value="LEUCINE-RICH REPEAT-CONTAINING PROTEIN 9"/>
    <property type="match status" value="1"/>
</dbReference>
<feature type="region of interest" description="Disordered" evidence="3">
    <location>
        <begin position="495"/>
        <end position="514"/>
    </location>
</feature>
<organism evidence="4">
    <name type="scientific">Trypanosoma vivax (strain Y486)</name>
    <dbReference type="NCBI Taxonomy" id="1055687"/>
    <lineage>
        <taxon>Eukaryota</taxon>
        <taxon>Discoba</taxon>
        <taxon>Euglenozoa</taxon>
        <taxon>Kinetoplastea</taxon>
        <taxon>Metakinetoplastina</taxon>
        <taxon>Trypanosomatida</taxon>
        <taxon>Trypanosomatidae</taxon>
        <taxon>Trypanosoma</taxon>
        <taxon>Duttonella</taxon>
    </lineage>
</organism>
<sequence length="1230" mass="134031">MPGMNVDLSHKSIRELNFDTATSTPEELLVAARVARLTASHNCIDRISGLGSLFHKLTHLDLSYNNLGGNGGTRNIGESVSGNDHYTPWLTALPPTLRVLNLSYNRISGFSLDIVSGDKPACTASAYAAVEASVTELRRTCTVTLALFFSRCRFPNLHELDLAHNALCQNVEESDVVEEMWQHAVERNTASAVDVGERAAWVDCTTTTIAVLRLDGNTQLSSLNGLLCGMESLRSLFASNTGIEDLAGVSAAAASCPQLQHIDLRASPVTEAFLNAPRTTVATFTELIVLPFLMETLNVPEGEEEQQDLEKRRATIQEALHNLLHHHLDEIETLIKHRQNKAKCGGRELPLLLYVSLLQQVVPQIVQMDDDIDVDVARRLFLEAVRDVLQKFIENSREAKNEIQRCRLIARRLSPPEVASPAANGGTQRKHLMVSPLLPAEKSYCSRPSNAPAAVYRSGGTGSVPLGQFKRCPSSPAPQPQSMCLSDTEGHLSLAPAKDRPACSSGPRSKSAHGGGALAAAAATAVATTSADLRPVVLVRSNASVDLGIDDPDNEVDNVSSIVDGGNKAKADGADSDAQCTFAPGLTDASACSNYRGPSANVGTPLSSREKMIPQPSKSRSVPSSIISPESPVATVGDSCILSRVKEVDCSSSCDESKASSVYQRAVAALTPVLNQRLHASGLSDSRASANDRSRNSTSVSEDRYSNSNQQNNYTSTTSSVTTHTTGSSSARDTLLQQVRMLEASLLSSQERQRGLHSVVSQLKHQLKQDRQLIIDQRREVMRLRHERDTLFGDVKSTKFRLRKRQKEIFYGATALQRREAQEQRRVIIQHLSHEEKSLKKQERRLRRVLTSAIGGAVGRQTRELDAFGTGEQFWLGRASKFSRKTRSDILRECAVRERMEALKKAKPLAYDHRKFRPNEHSFGSEVVVWRIRPSRIALTTRVAGNCVERAEVANHNHVGSLAVPQSSAMGSGKLKSLYQQGFTPYFDDGSSVECDDSSGCSDTEKVHTDTVNGMLQQLSLHQLFDRAVEVQRRQHLVKQYMQDMEVELNTTEASLGENGVPRSAEGRVEVEDLSDELSHEGIATPSPEAFNTVASHPARVELPLSYDENDCNDGDSSANGPWEQRAFDPAIHSASATTNDVNEEVSTAYVLSPSSGKNVASAGQETISRCPRALIGGMDHHEPGHSPSSGSPPIPENHLASRHLSVSARNIYAEIVRQQSLQGELTNVV</sequence>
<gene>
    <name evidence="4" type="ORF">TVY486_1013870</name>
</gene>
<evidence type="ECO:0008006" key="5">
    <source>
        <dbReference type="Google" id="ProtNLM"/>
    </source>
</evidence>
<evidence type="ECO:0000256" key="3">
    <source>
        <dbReference type="SAM" id="MobiDB-lite"/>
    </source>
</evidence>
<evidence type="ECO:0000256" key="2">
    <source>
        <dbReference type="ARBA" id="ARBA00022737"/>
    </source>
</evidence>
<dbReference type="EMBL" id="HE573026">
    <property type="protein sequence ID" value="CCC52344.1"/>
    <property type="molecule type" value="Genomic_DNA"/>
</dbReference>
<evidence type="ECO:0000313" key="4">
    <source>
        <dbReference type="EMBL" id="CCC52344.1"/>
    </source>
</evidence>
<name>G0U4I0_TRYVY</name>
<accession>G0U4I0</accession>
<feature type="compositionally biased region" description="Low complexity" evidence="3">
    <location>
        <begin position="706"/>
        <end position="730"/>
    </location>
</feature>
<protein>
    <recommendedName>
        <fullName evidence="5">Leucine-rich repeat protein (LRRP)</fullName>
    </recommendedName>
</protein>
<feature type="compositionally biased region" description="Low complexity" evidence="3">
    <location>
        <begin position="614"/>
        <end position="630"/>
    </location>
</feature>
<dbReference type="Pfam" id="PF13516">
    <property type="entry name" value="LRR_6"/>
    <property type="match status" value="2"/>
</dbReference>
<dbReference type="SUPFAM" id="SSF52047">
    <property type="entry name" value="RNI-like"/>
    <property type="match status" value="1"/>
</dbReference>
<reference evidence="4" key="1">
    <citation type="journal article" date="2012" name="Proc. Natl. Acad. Sci. U.S.A.">
        <title>Antigenic diversity is generated by distinct evolutionary mechanisms in African trypanosome species.</title>
        <authorList>
            <person name="Jackson A.P."/>
            <person name="Berry A."/>
            <person name="Aslett M."/>
            <person name="Allison H.C."/>
            <person name="Burton P."/>
            <person name="Vavrova-Anderson J."/>
            <person name="Brown R."/>
            <person name="Browne H."/>
            <person name="Corton N."/>
            <person name="Hauser H."/>
            <person name="Gamble J."/>
            <person name="Gilderthorp R."/>
            <person name="Marcello L."/>
            <person name="McQuillan J."/>
            <person name="Otto T.D."/>
            <person name="Quail M.A."/>
            <person name="Sanders M.J."/>
            <person name="van Tonder A."/>
            <person name="Ginger M.L."/>
            <person name="Field M.C."/>
            <person name="Barry J.D."/>
            <person name="Hertz-Fowler C."/>
            <person name="Berriman M."/>
        </authorList>
    </citation>
    <scope>NUCLEOTIDE SEQUENCE</scope>
    <source>
        <strain evidence="4">Y486</strain>
    </source>
</reference>
<dbReference type="InterPro" id="IPR050836">
    <property type="entry name" value="SDS22/Internalin_LRR"/>
</dbReference>
<dbReference type="AlphaFoldDB" id="G0U4I0"/>
<evidence type="ECO:0000256" key="1">
    <source>
        <dbReference type="ARBA" id="ARBA00022614"/>
    </source>
</evidence>
<dbReference type="PANTHER" id="PTHR46652">
    <property type="entry name" value="LEUCINE-RICH REPEAT AND IQ DOMAIN-CONTAINING PROTEIN 1-RELATED"/>
    <property type="match status" value="1"/>
</dbReference>